<gene>
    <name evidence="3" type="ORF">CVIRNUC_004902</name>
</gene>
<feature type="signal peptide" evidence="2">
    <location>
        <begin position="1"/>
        <end position="21"/>
    </location>
</feature>
<evidence type="ECO:0008006" key="5">
    <source>
        <dbReference type="Google" id="ProtNLM"/>
    </source>
</evidence>
<proteinExistence type="predicted"/>
<comment type="caution">
    <text evidence="3">The sequence shown here is derived from an EMBL/GenBank/DDBJ whole genome shotgun (WGS) entry which is preliminary data.</text>
</comment>
<protein>
    <recommendedName>
        <fullName evidence="5">Extracellular protein</fullName>
    </recommendedName>
</protein>
<evidence type="ECO:0000256" key="1">
    <source>
        <dbReference type="SAM" id="MobiDB-lite"/>
    </source>
</evidence>
<evidence type="ECO:0000313" key="4">
    <source>
        <dbReference type="Proteomes" id="UP001314263"/>
    </source>
</evidence>
<keyword evidence="2" id="KW-0732">Signal</keyword>
<name>A0AAV1I2V7_9CHLO</name>
<feature type="region of interest" description="Disordered" evidence="1">
    <location>
        <begin position="107"/>
        <end position="144"/>
    </location>
</feature>
<feature type="chain" id="PRO_5043931464" description="Extracellular protein" evidence="2">
    <location>
        <begin position="22"/>
        <end position="144"/>
    </location>
</feature>
<accession>A0AAV1I2V7</accession>
<sequence>MGPRVLLAATAALLCSAISEGRSLLADCPHATSSFFDCKALSGAADSFIVCVNICPSSTDPCAPCQNPAETCSMVDANKTHQASREYNATLNEYLYGKICYSATPPPGTVGAEESNPGLPSVSEPDGGGPTPSYTGKAPPPSRK</sequence>
<keyword evidence="4" id="KW-1185">Reference proteome</keyword>
<dbReference type="EMBL" id="CAUYUE010000006">
    <property type="protein sequence ID" value="CAK0779969.1"/>
    <property type="molecule type" value="Genomic_DNA"/>
</dbReference>
<organism evidence="3 4">
    <name type="scientific">Coccomyxa viridis</name>
    <dbReference type="NCBI Taxonomy" id="1274662"/>
    <lineage>
        <taxon>Eukaryota</taxon>
        <taxon>Viridiplantae</taxon>
        <taxon>Chlorophyta</taxon>
        <taxon>core chlorophytes</taxon>
        <taxon>Trebouxiophyceae</taxon>
        <taxon>Trebouxiophyceae incertae sedis</taxon>
        <taxon>Coccomyxaceae</taxon>
        <taxon>Coccomyxa</taxon>
    </lineage>
</organism>
<reference evidence="3 4" key="1">
    <citation type="submission" date="2023-10" db="EMBL/GenBank/DDBJ databases">
        <authorList>
            <person name="Maclean D."/>
            <person name="Macfadyen A."/>
        </authorList>
    </citation>
    <scope>NUCLEOTIDE SEQUENCE [LARGE SCALE GENOMIC DNA]</scope>
</reference>
<evidence type="ECO:0000256" key="2">
    <source>
        <dbReference type="SAM" id="SignalP"/>
    </source>
</evidence>
<dbReference type="AlphaFoldDB" id="A0AAV1I2V7"/>
<dbReference type="Proteomes" id="UP001314263">
    <property type="component" value="Unassembled WGS sequence"/>
</dbReference>
<evidence type="ECO:0000313" key="3">
    <source>
        <dbReference type="EMBL" id="CAK0779969.1"/>
    </source>
</evidence>